<keyword evidence="3" id="KW-1185">Reference proteome</keyword>
<reference evidence="2 3" key="1">
    <citation type="submission" date="2024-03" db="EMBL/GenBank/DDBJ databases">
        <title>Analysis of soft rot Pectobacteriaceae population diversity in US potato growing regions between 2016 and 2022.</title>
        <authorList>
            <person name="Ma X."/>
            <person name="Zhang X."/>
            <person name="Stodghill P."/>
            <person name="Rioux R."/>
            <person name="Babler B."/>
            <person name="Shrestha S."/>
            <person name="Babler B."/>
            <person name="Rivedal H."/>
            <person name="Frost K."/>
            <person name="Hao J."/>
            <person name="Secor G."/>
            <person name="Swingle B."/>
        </authorList>
    </citation>
    <scope>NUCLEOTIDE SEQUENCE [LARGE SCALE GENOMIC DNA]</scope>
    <source>
        <strain evidence="2 3">UMSS2</strain>
    </source>
</reference>
<dbReference type="EMBL" id="JBBBON010000001">
    <property type="protein sequence ID" value="MEI7101008.1"/>
    <property type="molecule type" value="Genomic_DNA"/>
</dbReference>
<accession>A0ABU8JTW6</accession>
<organism evidence="2 3">
    <name type="scientific">Pectobacterium versatile</name>
    <dbReference type="NCBI Taxonomy" id="2488639"/>
    <lineage>
        <taxon>Bacteria</taxon>
        <taxon>Pseudomonadati</taxon>
        <taxon>Pseudomonadota</taxon>
        <taxon>Gammaproteobacteria</taxon>
        <taxon>Enterobacterales</taxon>
        <taxon>Pectobacteriaceae</taxon>
        <taxon>Pectobacterium</taxon>
    </lineage>
</organism>
<dbReference type="InterPro" id="IPR021696">
    <property type="entry name" value="DUF3279"/>
</dbReference>
<proteinExistence type="predicted"/>
<feature type="domain" description="DUF3279" evidence="1">
    <location>
        <begin position="30"/>
        <end position="54"/>
    </location>
</feature>
<evidence type="ECO:0000313" key="3">
    <source>
        <dbReference type="Proteomes" id="UP001313132"/>
    </source>
</evidence>
<name>A0ABU8JTW6_9GAMM</name>
<evidence type="ECO:0000259" key="1">
    <source>
        <dbReference type="Pfam" id="PF11682"/>
    </source>
</evidence>
<evidence type="ECO:0000313" key="2">
    <source>
        <dbReference type="EMBL" id="MEI7101008.1"/>
    </source>
</evidence>
<comment type="caution">
    <text evidence="2">The sequence shown here is derived from an EMBL/GenBank/DDBJ whole genome shotgun (WGS) entry which is preliminary data.</text>
</comment>
<protein>
    <submittedName>
        <fullName evidence="2">Zinc-ribbon domain-containing protein</fullName>
    </submittedName>
</protein>
<gene>
    <name evidence="2" type="ORF">WCT63_00900</name>
</gene>
<dbReference type="RefSeq" id="WP_264158859.1">
    <property type="nucleotide sequence ID" value="NZ_CAKLIU010000016.1"/>
</dbReference>
<dbReference type="Proteomes" id="UP001313132">
    <property type="component" value="Unassembled WGS sequence"/>
</dbReference>
<sequence>MNFAHLDPEVKAEAQHSKLRNMLNRLDATVMTQSWYCVWCGDHYQGIKRCYGSCNLRNYPCTRRKPHQFDVKTALPPREPVAVVRKIMMNK</sequence>
<dbReference type="Pfam" id="PF11682">
    <property type="entry name" value="Zn_ribbon_11"/>
    <property type="match status" value="1"/>
</dbReference>